<evidence type="ECO:0000256" key="2">
    <source>
        <dbReference type="SAM" id="Phobius"/>
    </source>
</evidence>
<accession>A0A6A4IGF9</accession>
<evidence type="ECO:0008006" key="5">
    <source>
        <dbReference type="Google" id="ProtNLM"/>
    </source>
</evidence>
<dbReference type="SUPFAM" id="SSF49764">
    <property type="entry name" value="HSP20-like chaperones"/>
    <property type="match status" value="1"/>
</dbReference>
<name>A0A6A4IGF9_9AGAR</name>
<organism evidence="3 4">
    <name type="scientific">Gymnopus androsaceus JB14</name>
    <dbReference type="NCBI Taxonomy" id="1447944"/>
    <lineage>
        <taxon>Eukaryota</taxon>
        <taxon>Fungi</taxon>
        <taxon>Dikarya</taxon>
        <taxon>Basidiomycota</taxon>
        <taxon>Agaricomycotina</taxon>
        <taxon>Agaricomycetes</taxon>
        <taxon>Agaricomycetidae</taxon>
        <taxon>Agaricales</taxon>
        <taxon>Marasmiineae</taxon>
        <taxon>Omphalotaceae</taxon>
        <taxon>Gymnopus</taxon>
    </lineage>
</organism>
<dbReference type="Proteomes" id="UP000799118">
    <property type="component" value="Unassembled WGS sequence"/>
</dbReference>
<dbReference type="EMBL" id="ML769394">
    <property type="protein sequence ID" value="KAE9407735.1"/>
    <property type="molecule type" value="Genomic_DNA"/>
</dbReference>
<dbReference type="AlphaFoldDB" id="A0A6A4IGF9"/>
<feature type="compositionally biased region" description="Low complexity" evidence="1">
    <location>
        <begin position="64"/>
        <end position="80"/>
    </location>
</feature>
<reference evidence="3" key="1">
    <citation type="journal article" date="2019" name="Environ. Microbiol.">
        <title>Fungal ecological strategies reflected in gene transcription - a case study of two litter decomposers.</title>
        <authorList>
            <person name="Barbi F."/>
            <person name="Kohler A."/>
            <person name="Barry K."/>
            <person name="Baskaran P."/>
            <person name="Daum C."/>
            <person name="Fauchery L."/>
            <person name="Ihrmark K."/>
            <person name="Kuo A."/>
            <person name="LaButti K."/>
            <person name="Lipzen A."/>
            <person name="Morin E."/>
            <person name="Grigoriev I.V."/>
            <person name="Henrissat B."/>
            <person name="Lindahl B."/>
            <person name="Martin F."/>
        </authorList>
    </citation>
    <scope>NUCLEOTIDE SEQUENCE</scope>
    <source>
        <strain evidence="3">JB14</strain>
    </source>
</reference>
<keyword evidence="2" id="KW-1133">Transmembrane helix</keyword>
<dbReference type="OrthoDB" id="266138at2759"/>
<keyword evidence="2" id="KW-0472">Membrane</keyword>
<feature type="region of interest" description="Disordered" evidence="1">
    <location>
        <begin position="47"/>
        <end position="80"/>
    </location>
</feature>
<dbReference type="Gene3D" id="2.60.40.790">
    <property type="match status" value="1"/>
</dbReference>
<sequence length="473" mass="51395">MVPYEVTEEDVAVTIDHNYIIAGVSGQAPIIKGWLYGQVDPITSSWQLEPQPHQFRPSPRERTTSTTSVTSATTSASTQSSYAFVSDPEISSSFAASLENHDASPSPALSSSPSLSSERDFNIQQHLLTAPYSHPVSPRHSVSSSSSSFASLDSHNATGGYTGKLLTLHLEKSQSVIWPSLIVGPVPDTLASSVRYPDSVVSAEVEQQYNMDPTSLTLIALELLDIRKDREEAFECFLRAWHLAHAPTATMKLVSCYFPIHSSYNTPDQGSGSDLQRGTQAYYFRCIGGRPGLAQLYIEAGMLYLEGTASTLVSSSHSSLASIRMPLQPYGSTTLVGGGGTEAWRRDRVAASRLFERARALQPGLETPALPLTDPGSVEELALEPEIQMQMPSPEVDGVCRTDTFTETRTRRRRGKEQQDVVRVQKEMGKAVDDLDNAWYMLIPGLVGVGTALVVVGVVGVLSLSWSRRNQGS</sequence>
<feature type="transmembrane region" description="Helical" evidence="2">
    <location>
        <begin position="438"/>
        <end position="464"/>
    </location>
</feature>
<protein>
    <recommendedName>
        <fullName evidence="5">CS domain-containing protein</fullName>
    </recommendedName>
</protein>
<dbReference type="InterPro" id="IPR008978">
    <property type="entry name" value="HSP20-like_chaperone"/>
</dbReference>
<feature type="region of interest" description="Disordered" evidence="1">
    <location>
        <begin position="97"/>
        <end position="116"/>
    </location>
</feature>
<keyword evidence="4" id="KW-1185">Reference proteome</keyword>
<proteinExistence type="predicted"/>
<evidence type="ECO:0000313" key="4">
    <source>
        <dbReference type="Proteomes" id="UP000799118"/>
    </source>
</evidence>
<keyword evidence="2" id="KW-0812">Transmembrane</keyword>
<evidence type="ECO:0000313" key="3">
    <source>
        <dbReference type="EMBL" id="KAE9407735.1"/>
    </source>
</evidence>
<gene>
    <name evidence="3" type="ORF">BT96DRAFT_850355</name>
</gene>
<feature type="compositionally biased region" description="Low complexity" evidence="1">
    <location>
        <begin position="103"/>
        <end position="116"/>
    </location>
</feature>
<evidence type="ECO:0000256" key="1">
    <source>
        <dbReference type="SAM" id="MobiDB-lite"/>
    </source>
</evidence>